<dbReference type="EMBL" id="JARIHO010000030">
    <property type="protein sequence ID" value="KAJ7337010.1"/>
    <property type="molecule type" value="Genomic_DNA"/>
</dbReference>
<feature type="compositionally biased region" description="Basic and acidic residues" evidence="1">
    <location>
        <begin position="104"/>
        <end position="118"/>
    </location>
</feature>
<name>A0AAD6ZTV9_9AGAR</name>
<feature type="compositionally biased region" description="Polar residues" evidence="1">
    <location>
        <begin position="87"/>
        <end position="96"/>
    </location>
</feature>
<feature type="region of interest" description="Disordered" evidence="1">
    <location>
        <begin position="36"/>
        <end position="118"/>
    </location>
</feature>
<comment type="caution">
    <text evidence="2">The sequence shown here is derived from an EMBL/GenBank/DDBJ whole genome shotgun (WGS) entry which is preliminary data.</text>
</comment>
<evidence type="ECO:0000313" key="2">
    <source>
        <dbReference type="EMBL" id="KAJ7337010.1"/>
    </source>
</evidence>
<reference evidence="2" key="1">
    <citation type="submission" date="2023-03" db="EMBL/GenBank/DDBJ databases">
        <title>Massive genome expansion in bonnet fungi (Mycena s.s.) driven by repeated elements and novel gene families across ecological guilds.</title>
        <authorList>
            <consortium name="Lawrence Berkeley National Laboratory"/>
            <person name="Harder C.B."/>
            <person name="Miyauchi S."/>
            <person name="Viragh M."/>
            <person name="Kuo A."/>
            <person name="Thoen E."/>
            <person name="Andreopoulos B."/>
            <person name="Lu D."/>
            <person name="Skrede I."/>
            <person name="Drula E."/>
            <person name="Henrissat B."/>
            <person name="Morin E."/>
            <person name="Kohler A."/>
            <person name="Barry K."/>
            <person name="LaButti K."/>
            <person name="Morin E."/>
            <person name="Salamov A."/>
            <person name="Lipzen A."/>
            <person name="Mereny Z."/>
            <person name="Hegedus B."/>
            <person name="Baldrian P."/>
            <person name="Stursova M."/>
            <person name="Weitz H."/>
            <person name="Taylor A."/>
            <person name="Grigoriev I.V."/>
            <person name="Nagy L.G."/>
            <person name="Martin F."/>
            <person name="Kauserud H."/>
        </authorList>
    </citation>
    <scope>NUCLEOTIDE SEQUENCE</scope>
    <source>
        <strain evidence="2">CBHHK002</strain>
    </source>
</reference>
<organism evidence="2 3">
    <name type="scientific">Mycena albidolilacea</name>
    <dbReference type="NCBI Taxonomy" id="1033008"/>
    <lineage>
        <taxon>Eukaryota</taxon>
        <taxon>Fungi</taxon>
        <taxon>Dikarya</taxon>
        <taxon>Basidiomycota</taxon>
        <taxon>Agaricomycotina</taxon>
        <taxon>Agaricomycetes</taxon>
        <taxon>Agaricomycetidae</taxon>
        <taxon>Agaricales</taxon>
        <taxon>Marasmiineae</taxon>
        <taxon>Mycenaceae</taxon>
        <taxon>Mycena</taxon>
    </lineage>
</organism>
<keyword evidence="3" id="KW-1185">Reference proteome</keyword>
<proteinExistence type="predicted"/>
<accession>A0AAD6ZTV9</accession>
<dbReference type="Proteomes" id="UP001218218">
    <property type="component" value="Unassembled WGS sequence"/>
</dbReference>
<evidence type="ECO:0000313" key="3">
    <source>
        <dbReference type="Proteomes" id="UP001218218"/>
    </source>
</evidence>
<dbReference type="AlphaFoldDB" id="A0AAD6ZTV9"/>
<evidence type="ECO:0000256" key="1">
    <source>
        <dbReference type="SAM" id="MobiDB-lite"/>
    </source>
</evidence>
<feature type="compositionally biased region" description="Basic and acidic residues" evidence="1">
    <location>
        <begin position="40"/>
        <end position="63"/>
    </location>
</feature>
<sequence length="202" mass="22346">MRVEATDWFAGYCPDCRIEIPYVMWAHGVPVPAGRGRVKSAPEEGHMMGQEKRNEFEWSERRASGVGSQGRPRRDSEPAGASGASIVGTSSTSSVQGRCVRASETGKGREGRLKRDGNGTRGAELGVCLEAGIGAKLANRERQNIAGAYECELVRKWLQDHWGCQVPRNSPSAIHIFYSTFPYQKKVRFHYMEVPSFDVNPT</sequence>
<gene>
    <name evidence="2" type="ORF">DFH08DRAFT_939208</name>
</gene>
<protein>
    <submittedName>
        <fullName evidence="2">Uncharacterized protein</fullName>
    </submittedName>
</protein>